<dbReference type="InterPro" id="IPR044068">
    <property type="entry name" value="CB"/>
</dbReference>
<dbReference type="InterPro" id="IPR002104">
    <property type="entry name" value="Integrase_catalytic"/>
</dbReference>
<dbReference type="RefSeq" id="WP_284057518.1">
    <property type="nucleotide sequence ID" value="NZ_JAMSLR010000008.1"/>
</dbReference>
<dbReference type="InterPro" id="IPR004107">
    <property type="entry name" value="Integrase_SAM-like_N"/>
</dbReference>
<dbReference type="Pfam" id="PF14659">
    <property type="entry name" value="Phage_int_SAM_3"/>
    <property type="match status" value="1"/>
</dbReference>
<dbReference type="InterPro" id="IPR010998">
    <property type="entry name" value="Integrase_recombinase_N"/>
</dbReference>
<proteinExistence type="predicted"/>
<organism evidence="8 9">
    <name type="scientific">Thermalbibacter longus</name>
    <dbReference type="NCBI Taxonomy" id="2951981"/>
    <lineage>
        <taxon>Bacteria</taxon>
        <taxon>Pseudomonadati</taxon>
        <taxon>Thermomicrobiota</taxon>
        <taxon>Thermomicrobia</taxon>
        <taxon>Thermomicrobiales</taxon>
        <taxon>Thermomicrobiaceae</taxon>
        <taxon>Thermalbibacter</taxon>
    </lineage>
</organism>
<protein>
    <submittedName>
        <fullName evidence="8">Site-specific integrase</fullName>
    </submittedName>
</protein>
<feature type="domain" description="Tyr recombinase" evidence="6">
    <location>
        <begin position="158"/>
        <end position="342"/>
    </location>
</feature>
<dbReference type="CDD" id="cd01189">
    <property type="entry name" value="INT_ICEBs1_C_like"/>
    <property type="match status" value="1"/>
</dbReference>
<feature type="domain" description="Core-binding (CB)" evidence="7">
    <location>
        <begin position="59"/>
        <end position="135"/>
    </location>
</feature>
<keyword evidence="3" id="KW-0233">DNA recombination</keyword>
<dbReference type="PANTHER" id="PTHR30349:SF91">
    <property type="entry name" value="INTA PROTEIN"/>
    <property type="match status" value="1"/>
</dbReference>
<evidence type="ECO:0000256" key="3">
    <source>
        <dbReference type="ARBA" id="ARBA00023172"/>
    </source>
</evidence>
<dbReference type="GO" id="GO:0006310">
    <property type="term" value="P:DNA recombination"/>
    <property type="evidence" value="ECO:0007669"/>
    <property type="project" value="UniProtKB-KW"/>
</dbReference>
<evidence type="ECO:0000259" key="6">
    <source>
        <dbReference type="PROSITE" id="PS51898"/>
    </source>
</evidence>
<name>A0AA42BDG2_9BACT</name>
<sequence length="370" mass="40914">MKPERRSGSYSTRVSYVDPLTGRRRQKRVTAKTKRELDVKVAQLKAALASGSYTEPTKIPFASYLEHYLETADLAPRTRAAYGLVVRALVAPRLGAIPLSKLTGWHVQELYNAVRETSYAQQVQAVVSGALRLAVREGLLARNVAEGLTPGRRQREPRVPAVWTAADLRAFLDAVREHWLFPLFRTAAHTGLRLSELAALRWDDVSLDLARLFVGKSKSAAGRRRVALDSATVAVLEAHRADQERRRAALGSEWQEHGLVFDRGDGRPVSPRTVEATMARYVRRLGLPPATPHTLRHTHATLLLSDGVPPHVVQQRLGHASARTTLDVYAHVLPVSEREAAERFAARLAASERDQIVTIAAERGARVASE</sequence>
<dbReference type="SUPFAM" id="SSF56349">
    <property type="entry name" value="DNA breaking-rejoining enzymes"/>
    <property type="match status" value="1"/>
</dbReference>
<evidence type="ECO:0000256" key="1">
    <source>
        <dbReference type="ARBA" id="ARBA00022908"/>
    </source>
</evidence>
<feature type="compositionally biased region" description="Basic residues" evidence="5">
    <location>
        <begin position="22"/>
        <end position="32"/>
    </location>
</feature>
<dbReference type="GO" id="GO:0015074">
    <property type="term" value="P:DNA integration"/>
    <property type="evidence" value="ECO:0007669"/>
    <property type="project" value="UniProtKB-KW"/>
</dbReference>
<dbReference type="EMBL" id="JAMSLR010000008">
    <property type="protein sequence ID" value="MCM8749733.1"/>
    <property type="molecule type" value="Genomic_DNA"/>
</dbReference>
<evidence type="ECO:0000256" key="2">
    <source>
        <dbReference type="ARBA" id="ARBA00023125"/>
    </source>
</evidence>
<dbReference type="Gene3D" id="1.10.443.10">
    <property type="entry name" value="Intergrase catalytic core"/>
    <property type="match status" value="1"/>
</dbReference>
<evidence type="ECO:0000256" key="5">
    <source>
        <dbReference type="SAM" id="MobiDB-lite"/>
    </source>
</evidence>
<dbReference type="InterPro" id="IPR013762">
    <property type="entry name" value="Integrase-like_cat_sf"/>
</dbReference>
<dbReference type="InterPro" id="IPR050090">
    <property type="entry name" value="Tyrosine_recombinase_XerCD"/>
</dbReference>
<dbReference type="Proteomes" id="UP001165306">
    <property type="component" value="Unassembled WGS sequence"/>
</dbReference>
<dbReference type="PROSITE" id="PS51898">
    <property type="entry name" value="TYR_RECOMBINASE"/>
    <property type="match status" value="1"/>
</dbReference>
<reference evidence="8" key="1">
    <citation type="submission" date="2022-06" db="EMBL/GenBank/DDBJ databases">
        <title>CFH 74404 Thermomicrobiaceae sp.</title>
        <authorList>
            <person name="Ming H."/>
            <person name="Li W.-J."/>
            <person name="Zhao Z."/>
        </authorList>
    </citation>
    <scope>NUCLEOTIDE SEQUENCE</scope>
    <source>
        <strain evidence="8">CFH 74404</strain>
    </source>
</reference>
<dbReference type="AlphaFoldDB" id="A0AA42BDG2"/>
<feature type="region of interest" description="Disordered" evidence="5">
    <location>
        <begin position="1"/>
        <end position="32"/>
    </location>
</feature>
<dbReference type="Pfam" id="PF00589">
    <property type="entry name" value="Phage_integrase"/>
    <property type="match status" value="1"/>
</dbReference>
<dbReference type="PANTHER" id="PTHR30349">
    <property type="entry name" value="PHAGE INTEGRASE-RELATED"/>
    <property type="match status" value="1"/>
</dbReference>
<evidence type="ECO:0000313" key="9">
    <source>
        <dbReference type="Proteomes" id="UP001165306"/>
    </source>
</evidence>
<comment type="caution">
    <text evidence="8">The sequence shown here is derived from an EMBL/GenBank/DDBJ whole genome shotgun (WGS) entry which is preliminary data.</text>
</comment>
<evidence type="ECO:0000259" key="7">
    <source>
        <dbReference type="PROSITE" id="PS51900"/>
    </source>
</evidence>
<dbReference type="GO" id="GO:0003677">
    <property type="term" value="F:DNA binding"/>
    <property type="evidence" value="ECO:0007669"/>
    <property type="project" value="UniProtKB-UniRule"/>
</dbReference>
<evidence type="ECO:0000256" key="4">
    <source>
        <dbReference type="PROSITE-ProRule" id="PRU01248"/>
    </source>
</evidence>
<keyword evidence="1" id="KW-0229">DNA integration</keyword>
<dbReference type="PROSITE" id="PS51900">
    <property type="entry name" value="CB"/>
    <property type="match status" value="1"/>
</dbReference>
<accession>A0AA42BDG2</accession>
<keyword evidence="2 4" id="KW-0238">DNA-binding</keyword>
<dbReference type="Gene3D" id="1.10.150.130">
    <property type="match status" value="1"/>
</dbReference>
<keyword evidence="9" id="KW-1185">Reference proteome</keyword>
<gene>
    <name evidence="8" type="ORF">NET02_11275</name>
</gene>
<dbReference type="InterPro" id="IPR011010">
    <property type="entry name" value="DNA_brk_join_enz"/>
</dbReference>
<evidence type="ECO:0000313" key="8">
    <source>
        <dbReference type="EMBL" id="MCM8749733.1"/>
    </source>
</evidence>